<dbReference type="RefSeq" id="WP_285456769.1">
    <property type="nucleotide sequence ID" value="NZ_CP127173.1"/>
</dbReference>
<keyword evidence="1" id="KW-0472">Membrane</keyword>
<keyword evidence="1" id="KW-0812">Transmembrane</keyword>
<reference evidence="2 3" key="1">
    <citation type="submission" date="2023-06" db="EMBL/GenBank/DDBJ databases">
        <authorList>
            <person name="Oyuntsetseg B."/>
            <person name="Kim S.B."/>
        </authorList>
    </citation>
    <scope>NUCLEOTIDE SEQUENCE [LARGE SCALE GENOMIC DNA]</scope>
    <source>
        <strain evidence="2 3">2-2</strain>
    </source>
</reference>
<proteinExistence type="predicted"/>
<organism evidence="2 3">
    <name type="scientific">Amycolatopsis nalaikhensis</name>
    <dbReference type="NCBI Taxonomy" id="715472"/>
    <lineage>
        <taxon>Bacteria</taxon>
        <taxon>Bacillati</taxon>
        <taxon>Actinomycetota</taxon>
        <taxon>Actinomycetes</taxon>
        <taxon>Pseudonocardiales</taxon>
        <taxon>Pseudonocardiaceae</taxon>
        <taxon>Amycolatopsis</taxon>
    </lineage>
</organism>
<protein>
    <submittedName>
        <fullName evidence="2">Uncharacterized protein</fullName>
    </submittedName>
</protein>
<accession>A0ABY8XU90</accession>
<gene>
    <name evidence="2" type="ORF">QP939_11830</name>
</gene>
<keyword evidence="3" id="KW-1185">Reference proteome</keyword>
<feature type="transmembrane region" description="Helical" evidence="1">
    <location>
        <begin position="35"/>
        <end position="54"/>
    </location>
</feature>
<evidence type="ECO:0000313" key="3">
    <source>
        <dbReference type="Proteomes" id="UP001227101"/>
    </source>
</evidence>
<name>A0ABY8XU90_9PSEU</name>
<sequence>MTTALAVAAVAILIGLRRARRVGDGHSQDQNGLAVVSLLLIVPAMVVLGGFLVTR</sequence>
<dbReference type="EMBL" id="CP127173">
    <property type="protein sequence ID" value="WIV59259.1"/>
    <property type="molecule type" value="Genomic_DNA"/>
</dbReference>
<keyword evidence="1" id="KW-1133">Transmembrane helix</keyword>
<evidence type="ECO:0000256" key="1">
    <source>
        <dbReference type="SAM" id="Phobius"/>
    </source>
</evidence>
<dbReference type="Proteomes" id="UP001227101">
    <property type="component" value="Chromosome"/>
</dbReference>
<evidence type="ECO:0000313" key="2">
    <source>
        <dbReference type="EMBL" id="WIV59259.1"/>
    </source>
</evidence>